<reference evidence="2" key="1">
    <citation type="journal article" date="2014" name="Int. J. Syst. Evol. Microbiol.">
        <title>Complete genome sequence of Corynebacterium casei LMG S-19264T (=DSM 44701T), isolated from a smear-ripened cheese.</title>
        <authorList>
            <consortium name="US DOE Joint Genome Institute (JGI-PGF)"/>
            <person name="Walter F."/>
            <person name="Albersmeier A."/>
            <person name="Kalinowski J."/>
            <person name="Ruckert C."/>
        </authorList>
    </citation>
    <scope>NUCLEOTIDE SEQUENCE</scope>
    <source>
        <strain evidence="2">VKM Ac-1321</strain>
    </source>
</reference>
<dbReference type="Pfam" id="PF13649">
    <property type="entry name" value="Methyltransf_25"/>
    <property type="match status" value="1"/>
</dbReference>
<dbReference type="CDD" id="cd02440">
    <property type="entry name" value="AdoMet_MTases"/>
    <property type="match status" value="1"/>
</dbReference>
<keyword evidence="3" id="KW-1185">Reference proteome</keyword>
<dbReference type="InterPro" id="IPR029063">
    <property type="entry name" value="SAM-dependent_MTases_sf"/>
</dbReference>
<dbReference type="InterPro" id="IPR041698">
    <property type="entry name" value="Methyltransf_25"/>
</dbReference>
<dbReference type="EMBL" id="BSFP01000035">
    <property type="protein sequence ID" value="GLL03554.1"/>
    <property type="molecule type" value="Genomic_DNA"/>
</dbReference>
<gene>
    <name evidence="2" type="ORF">GCM10017581_053000</name>
</gene>
<comment type="caution">
    <text evidence="2">The sequence shown here is derived from an EMBL/GenBank/DDBJ whole genome shotgun (WGS) entry which is preliminary data.</text>
</comment>
<dbReference type="GO" id="GO:0008168">
    <property type="term" value="F:methyltransferase activity"/>
    <property type="evidence" value="ECO:0007669"/>
    <property type="project" value="TreeGrafter"/>
</dbReference>
<evidence type="ECO:0000313" key="3">
    <source>
        <dbReference type="Proteomes" id="UP001143480"/>
    </source>
</evidence>
<dbReference type="SUPFAM" id="SSF53335">
    <property type="entry name" value="S-adenosyl-L-methionine-dependent methyltransferases"/>
    <property type="match status" value="1"/>
</dbReference>
<dbReference type="Proteomes" id="UP001143480">
    <property type="component" value="Unassembled WGS sequence"/>
</dbReference>
<evidence type="ECO:0000259" key="1">
    <source>
        <dbReference type="Pfam" id="PF13649"/>
    </source>
</evidence>
<dbReference type="PANTHER" id="PTHR42912">
    <property type="entry name" value="METHYLTRANSFERASE"/>
    <property type="match status" value="1"/>
</dbReference>
<accession>A0A9W6NNK5</accession>
<reference evidence="2" key="2">
    <citation type="submission" date="2023-01" db="EMBL/GenBank/DDBJ databases">
        <authorList>
            <person name="Sun Q."/>
            <person name="Evtushenko L."/>
        </authorList>
    </citation>
    <scope>NUCLEOTIDE SEQUENCE</scope>
    <source>
        <strain evidence="2">VKM Ac-1321</strain>
    </source>
</reference>
<dbReference type="InterPro" id="IPR050508">
    <property type="entry name" value="Methyltransf_Superfamily"/>
</dbReference>
<proteinExistence type="predicted"/>
<feature type="domain" description="Methyltransferase" evidence="1">
    <location>
        <begin position="61"/>
        <end position="153"/>
    </location>
</feature>
<name>A0A9W6NNK5_9ACTN</name>
<dbReference type="AlphaFoldDB" id="A0A9W6NNK5"/>
<organism evidence="2 3">
    <name type="scientific">Dactylosporangium matsuzakiense</name>
    <dbReference type="NCBI Taxonomy" id="53360"/>
    <lineage>
        <taxon>Bacteria</taxon>
        <taxon>Bacillati</taxon>
        <taxon>Actinomycetota</taxon>
        <taxon>Actinomycetes</taxon>
        <taxon>Micromonosporales</taxon>
        <taxon>Micromonosporaceae</taxon>
        <taxon>Dactylosporangium</taxon>
    </lineage>
</organism>
<evidence type="ECO:0000313" key="2">
    <source>
        <dbReference type="EMBL" id="GLL03554.1"/>
    </source>
</evidence>
<protein>
    <recommendedName>
        <fullName evidence="1">Methyltransferase domain-containing protein</fullName>
    </recommendedName>
</protein>
<dbReference type="Gene3D" id="3.40.50.150">
    <property type="entry name" value="Vaccinia Virus protein VP39"/>
    <property type="match status" value="1"/>
</dbReference>
<sequence length="229" mass="24076">MFKTPGCRAAETAGMSDDTFTPALGRLAPTRYYDAVVALTREQRWRSLTALHAAPAPDDVIVDVGCGTGSLVRLLARAEPRAHIVGVDPDPQMLAVARRKAPTVQFVQGRGDNLRDLVGGASTVVSSLVLHQCPVPVKRAILASMASVLRPGGRLVIADYGLQRTGLMRLAFRTVQFADGKADTQPNADGALPGLIAGAGFTDVREAAVIPTVTGSISIYVARGRPPLA</sequence>